<sequence length="278" mass="31594">MATRLLNEYTTTFGARQAGINSLNLDMLLRTLNTEVNQPPGTKQRRKFASSTCKSTSPFTSALLWDPFARWPNSWRDLKLEDTTRSGSQSYLKYWTNKNHRKDNNPFAVTWVISTLSTLHKPRRRNRTHKVASISTSKSLLAPVRIQTATTTYSAYAELQESRVLVRREGVLSQSRLPDQSLSIIAQYRHIHGSPTHILQDYIFCIHYLENVSTQNIGKTNSPPCTDWTSPPPWSIPAKRIPALRYSLLGDWMLQGISCMSRRLPALIPIAKGLVVEL</sequence>
<accession>A0ACD3AIF3</accession>
<protein>
    <submittedName>
        <fullName evidence="1">Uncharacterized protein</fullName>
    </submittedName>
</protein>
<evidence type="ECO:0000313" key="2">
    <source>
        <dbReference type="Proteomes" id="UP000308600"/>
    </source>
</evidence>
<dbReference type="EMBL" id="ML208437">
    <property type="protein sequence ID" value="TFK65413.1"/>
    <property type="molecule type" value="Genomic_DNA"/>
</dbReference>
<dbReference type="Proteomes" id="UP000308600">
    <property type="component" value="Unassembled WGS sequence"/>
</dbReference>
<gene>
    <name evidence="1" type="ORF">BDN72DRAFT_880930</name>
</gene>
<reference evidence="1 2" key="1">
    <citation type="journal article" date="2019" name="Nat. Ecol. Evol.">
        <title>Megaphylogeny resolves global patterns of mushroom evolution.</title>
        <authorList>
            <person name="Varga T."/>
            <person name="Krizsan K."/>
            <person name="Foldi C."/>
            <person name="Dima B."/>
            <person name="Sanchez-Garcia M."/>
            <person name="Sanchez-Ramirez S."/>
            <person name="Szollosi G.J."/>
            <person name="Szarkandi J.G."/>
            <person name="Papp V."/>
            <person name="Albert L."/>
            <person name="Andreopoulos W."/>
            <person name="Angelini C."/>
            <person name="Antonin V."/>
            <person name="Barry K.W."/>
            <person name="Bougher N.L."/>
            <person name="Buchanan P."/>
            <person name="Buyck B."/>
            <person name="Bense V."/>
            <person name="Catcheside P."/>
            <person name="Chovatia M."/>
            <person name="Cooper J."/>
            <person name="Damon W."/>
            <person name="Desjardin D."/>
            <person name="Finy P."/>
            <person name="Geml J."/>
            <person name="Haridas S."/>
            <person name="Hughes K."/>
            <person name="Justo A."/>
            <person name="Karasinski D."/>
            <person name="Kautmanova I."/>
            <person name="Kiss B."/>
            <person name="Kocsube S."/>
            <person name="Kotiranta H."/>
            <person name="LaButti K.M."/>
            <person name="Lechner B.E."/>
            <person name="Liimatainen K."/>
            <person name="Lipzen A."/>
            <person name="Lukacs Z."/>
            <person name="Mihaltcheva S."/>
            <person name="Morgado L.N."/>
            <person name="Niskanen T."/>
            <person name="Noordeloos M.E."/>
            <person name="Ohm R.A."/>
            <person name="Ortiz-Santana B."/>
            <person name="Ovrebo C."/>
            <person name="Racz N."/>
            <person name="Riley R."/>
            <person name="Savchenko A."/>
            <person name="Shiryaev A."/>
            <person name="Soop K."/>
            <person name="Spirin V."/>
            <person name="Szebenyi C."/>
            <person name="Tomsovsky M."/>
            <person name="Tulloss R.E."/>
            <person name="Uehling J."/>
            <person name="Grigoriev I.V."/>
            <person name="Vagvolgyi C."/>
            <person name="Papp T."/>
            <person name="Martin F.M."/>
            <person name="Miettinen O."/>
            <person name="Hibbett D.S."/>
            <person name="Nagy L.G."/>
        </authorList>
    </citation>
    <scope>NUCLEOTIDE SEQUENCE [LARGE SCALE GENOMIC DNA]</scope>
    <source>
        <strain evidence="1 2">NL-1719</strain>
    </source>
</reference>
<proteinExistence type="predicted"/>
<keyword evidence="2" id="KW-1185">Reference proteome</keyword>
<evidence type="ECO:0000313" key="1">
    <source>
        <dbReference type="EMBL" id="TFK65413.1"/>
    </source>
</evidence>
<name>A0ACD3AIF3_9AGAR</name>
<organism evidence="1 2">
    <name type="scientific">Pluteus cervinus</name>
    <dbReference type="NCBI Taxonomy" id="181527"/>
    <lineage>
        <taxon>Eukaryota</taxon>
        <taxon>Fungi</taxon>
        <taxon>Dikarya</taxon>
        <taxon>Basidiomycota</taxon>
        <taxon>Agaricomycotina</taxon>
        <taxon>Agaricomycetes</taxon>
        <taxon>Agaricomycetidae</taxon>
        <taxon>Agaricales</taxon>
        <taxon>Pluteineae</taxon>
        <taxon>Pluteaceae</taxon>
        <taxon>Pluteus</taxon>
    </lineage>
</organism>